<comment type="caution">
    <text evidence="1">The sequence shown here is derived from an EMBL/GenBank/DDBJ whole genome shotgun (WGS) entry which is preliminary data.</text>
</comment>
<evidence type="ECO:0000313" key="2">
    <source>
        <dbReference type="Proteomes" id="UP000004416"/>
    </source>
</evidence>
<gene>
    <name evidence="1" type="ORF">HMPREF0322_01578</name>
</gene>
<evidence type="ECO:0000313" key="1">
    <source>
        <dbReference type="EMBL" id="EHL07684.1"/>
    </source>
</evidence>
<protein>
    <submittedName>
        <fullName evidence="1">Uncharacterized protein</fullName>
    </submittedName>
</protein>
<dbReference type="EMBL" id="AFZX01000039">
    <property type="protein sequence ID" value="EHL07684.1"/>
    <property type="molecule type" value="Genomic_DNA"/>
</dbReference>
<proteinExistence type="predicted"/>
<name>G9XKW7_DESHA</name>
<organism evidence="1 2">
    <name type="scientific">Desulfitobacterium hafniense DP7</name>
    <dbReference type="NCBI Taxonomy" id="537010"/>
    <lineage>
        <taxon>Bacteria</taxon>
        <taxon>Bacillati</taxon>
        <taxon>Bacillota</taxon>
        <taxon>Clostridia</taxon>
        <taxon>Eubacteriales</taxon>
        <taxon>Desulfitobacteriaceae</taxon>
        <taxon>Desulfitobacterium</taxon>
    </lineage>
</organism>
<sequence length="41" mass="4793">MDIYYYKENPASPSFIFLAPKKAKSLVALMLRKYIAQAYTF</sequence>
<dbReference type="AlphaFoldDB" id="G9XKW7"/>
<accession>G9XKW7</accession>
<reference evidence="1 2" key="1">
    <citation type="submission" date="2011-08" db="EMBL/GenBank/DDBJ databases">
        <authorList>
            <person name="Weinstock G."/>
            <person name="Sodergren E."/>
            <person name="Clifton S."/>
            <person name="Fulton L."/>
            <person name="Fulton B."/>
            <person name="Courtney L."/>
            <person name="Fronick C."/>
            <person name="Harrison M."/>
            <person name="Strong C."/>
            <person name="Farmer C."/>
            <person name="Delahaunty K."/>
            <person name="Markovic C."/>
            <person name="Hall O."/>
            <person name="Minx P."/>
            <person name="Tomlinson C."/>
            <person name="Mitreva M."/>
            <person name="Hou S."/>
            <person name="Chen J."/>
            <person name="Wollam A."/>
            <person name="Pepin K.H."/>
            <person name="Johnson M."/>
            <person name="Bhonagiri V."/>
            <person name="Zhang X."/>
            <person name="Suruliraj S."/>
            <person name="Warren W."/>
            <person name="Chinwalla A."/>
            <person name="Mardis E.R."/>
            <person name="Wilson R.K."/>
        </authorList>
    </citation>
    <scope>NUCLEOTIDE SEQUENCE [LARGE SCALE GENOMIC DNA]</scope>
    <source>
        <strain evidence="1 2">DP7</strain>
    </source>
</reference>
<dbReference type="Proteomes" id="UP000004416">
    <property type="component" value="Unassembled WGS sequence"/>
</dbReference>
<dbReference type="HOGENOM" id="CLU_3269005_0_0_9"/>